<organism evidence="2 6">
    <name type="scientific">Klebsiella michiganensis</name>
    <dbReference type="NCBI Taxonomy" id="1134687"/>
    <lineage>
        <taxon>Bacteria</taxon>
        <taxon>Pseudomonadati</taxon>
        <taxon>Pseudomonadota</taxon>
        <taxon>Gammaproteobacteria</taxon>
        <taxon>Enterobacterales</taxon>
        <taxon>Enterobacteriaceae</taxon>
        <taxon>Klebsiella/Raoultella group</taxon>
        <taxon>Klebsiella</taxon>
    </lineage>
</organism>
<dbReference type="Proteomes" id="UP000255050">
    <property type="component" value="Unassembled WGS sequence"/>
</dbReference>
<proteinExistence type="predicted"/>
<evidence type="ECO:0000313" key="6">
    <source>
        <dbReference type="Proteomes" id="UP000255050"/>
    </source>
</evidence>
<gene>
    <name evidence="3" type="ORF">NCTC11685_05254</name>
    <name evidence="2" type="ORF">NCTC11694_05133</name>
    <name evidence="1" type="ORF">SK91_03109</name>
</gene>
<name>A0A0J2HGF4_9ENTR</name>
<reference evidence="1 4" key="1">
    <citation type="submission" date="2015-06" db="EMBL/GenBank/DDBJ databases">
        <title>The Genome Sequence of None.</title>
        <authorList>
            <consortium name="The Broad Institute Genomics Platform"/>
            <consortium name="The Broad Institute Genome Sequencing Center for Infectious Disease"/>
            <person name="Earl A.M."/>
            <person name="Onderdonk A.B."/>
            <person name="Kirby J."/>
            <person name="Ferraro M.J."/>
            <person name="Huang S."/>
            <person name="Spencer M."/>
            <person name="Fodor A."/>
            <person name="Hooper D."/>
            <person name="Dekker J."/>
            <person name="O'Brien T."/>
            <person name="Quan V."/>
            <person name="Gombosev A."/>
            <person name="Delaney M."/>
            <person name="DuBois A."/>
            <person name="Ernst C."/>
            <person name="Kim D.S."/>
            <person name="Rossman W."/>
            <person name="Gohs F."/>
            <person name="Petruso H."/>
            <person name="Nozar T."/>
            <person name="Mougeot F."/>
            <person name="Manson-McGuire A."/>
            <person name="Young S."/>
            <person name="Abouelleil A."/>
            <person name="Cao P."/>
            <person name="Chapman S.B."/>
            <person name="Griggs A."/>
            <person name="Priest M."/>
            <person name="Shea T."/>
            <person name="Wortman I."/>
            <person name="Wortman J.R."/>
            <person name="Nusbaum C."/>
            <person name="Birren B."/>
        </authorList>
    </citation>
    <scope>NUCLEOTIDE SEQUENCE [LARGE SCALE GENOMIC DNA]</scope>
    <source>
        <strain evidence="1 4">MGH87</strain>
    </source>
</reference>
<dbReference type="EMBL" id="UGJR01000002">
    <property type="protein sequence ID" value="STR43845.1"/>
    <property type="molecule type" value="Genomic_DNA"/>
</dbReference>
<keyword evidence="4" id="KW-1185">Reference proteome</keyword>
<evidence type="ECO:0000313" key="5">
    <source>
        <dbReference type="Proteomes" id="UP000254863"/>
    </source>
</evidence>
<dbReference type="EMBL" id="UGMS01000002">
    <property type="protein sequence ID" value="STW72119.1"/>
    <property type="molecule type" value="Genomic_DNA"/>
</dbReference>
<evidence type="ECO:0000313" key="4">
    <source>
        <dbReference type="Proteomes" id="UP000036305"/>
    </source>
</evidence>
<dbReference type="Proteomes" id="UP000036305">
    <property type="component" value="Unassembled WGS sequence"/>
</dbReference>
<comment type="caution">
    <text evidence="2">The sequence shown here is derived from an EMBL/GenBank/DDBJ whole genome shotgun (WGS) entry which is preliminary data.</text>
</comment>
<dbReference type="Proteomes" id="UP000254863">
    <property type="component" value="Unassembled WGS sequence"/>
</dbReference>
<evidence type="ECO:0000313" key="1">
    <source>
        <dbReference type="EMBL" id="KLY34210.1"/>
    </source>
</evidence>
<dbReference type="EMBL" id="LEUS01000018">
    <property type="protein sequence ID" value="KLY34210.1"/>
    <property type="molecule type" value="Genomic_DNA"/>
</dbReference>
<evidence type="ECO:0000313" key="3">
    <source>
        <dbReference type="EMBL" id="STW72119.1"/>
    </source>
</evidence>
<evidence type="ECO:0000313" key="2">
    <source>
        <dbReference type="EMBL" id="STR43845.1"/>
    </source>
</evidence>
<protein>
    <submittedName>
        <fullName evidence="2">Uncharacterized protein</fullName>
    </submittedName>
</protein>
<accession>A0A0J2HGF4</accession>
<dbReference type="AlphaFoldDB" id="A0A0J2HGF4"/>
<reference evidence="5 6" key="2">
    <citation type="submission" date="2018-06" db="EMBL/GenBank/DDBJ databases">
        <authorList>
            <consortium name="Pathogen Informatics"/>
            <person name="Doyle S."/>
        </authorList>
    </citation>
    <scope>NUCLEOTIDE SEQUENCE [LARGE SCALE GENOMIC DNA]</scope>
    <source>
        <strain evidence="3 5">NCTC11685</strain>
        <strain evidence="2 6">NCTC11694</strain>
    </source>
</reference>
<sequence>MLLAIGTVAVAFLSTLMLIWLDDRITDQD</sequence>
<accession>A0A378D0N6</accession>